<name>A0A2I1HBH8_9GLOM</name>
<organism evidence="2 3">
    <name type="scientific">Rhizophagus irregularis</name>
    <dbReference type="NCBI Taxonomy" id="588596"/>
    <lineage>
        <taxon>Eukaryota</taxon>
        <taxon>Fungi</taxon>
        <taxon>Fungi incertae sedis</taxon>
        <taxon>Mucoromycota</taxon>
        <taxon>Glomeromycotina</taxon>
        <taxon>Glomeromycetes</taxon>
        <taxon>Glomerales</taxon>
        <taxon>Glomeraceae</taxon>
        <taxon>Rhizophagus</taxon>
    </lineage>
</organism>
<reference evidence="2 3" key="1">
    <citation type="submission" date="2015-10" db="EMBL/GenBank/DDBJ databases">
        <title>Genome analyses suggest a sexual origin of heterokaryosis in a supposedly ancient asexual fungus.</title>
        <authorList>
            <person name="Ropars J."/>
            <person name="Sedzielewska K."/>
            <person name="Noel J."/>
            <person name="Charron P."/>
            <person name="Farinelli L."/>
            <person name="Marton T."/>
            <person name="Kruger M."/>
            <person name="Pelin A."/>
            <person name="Brachmann A."/>
            <person name="Corradi N."/>
        </authorList>
    </citation>
    <scope>NUCLEOTIDE SEQUENCE [LARGE SCALE GENOMIC DNA]</scope>
    <source>
        <strain evidence="2 3">A4</strain>
    </source>
</reference>
<dbReference type="EMBL" id="LLXI01002114">
    <property type="protein sequence ID" value="PKY56243.1"/>
    <property type="molecule type" value="Genomic_DNA"/>
</dbReference>
<sequence length="238" mass="27309">MVWYRHDQTIPTSDIQLEDEDEELRQCLKEMKRRLGNMGALLADSNEAMRCEYISAILYASLYIIKRITNKELILAPQLEVVGEESTGRVDHANKALEELICITERMLHQVVMGFSQNLVQCESALQCITVDVRIYEWQSKGEKKPNIDGFRTHFWKRPEDPFDRIRNMNISNRGRKSREDQVSGEPTALQEEISQLKARISELVSKKFSIDNVSVAQANPDPVDVILTNRTAISNSL</sequence>
<evidence type="ECO:0000313" key="2">
    <source>
        <dbReference type="EMBL" id="PKY56243.1"/>
    </source>
</evidence>
<gene>
    <name evidence="2" type="ORF">RhiirA4_428105</name>
</gene>
<dbReference type="Proteomes" id="UP000234323">
    <property type="component" value="Unassembled WGS sequence"/>
</dbReference>
<dbReference type="AlphaFoldDB" id="A0A2I1HBH8"/>
<protein>
    <submittedName>
        <fullName evidence="2">Uncharacterized protein</fullName>
    </submittedName>
</protein>
<keyword evidence="3" id="KW-1185">Reference proteome</keyword>
<proteinExistence type="predicted"/>
<accession>A0A2I1HBH8</accession>
<comment type="caution">
    <text evidence="2">The sequence shown here is derived from an EMBL/GenBank/DDBJ whole genome shotgun (WGS) entry which is preliminary data.</text>
</comment>
<dbReference type="VEuPathDB" id="FungiDB:RhiirA1_446364"/>
<dbReference type="VEuPathDB" id="FungiDB:RhiirFUN_013928"/>
<dbReference type="VEuPathDB" id="FungiDB:FUN_003078"/>
<evidence type="ECO:0000313" key="3">
    <source>
        <dbReference type="Proteomes" id="UP000234323"/>
    </source>
</evidence>
<evidence type="ECO:0000256" key="1">
    <source>
        <dbReference type="SAM" id="MobiDB-lite"/>
    </source>
</evidence>
<feature type="region of interest" description="Disordered" evidence="1">
    <location>
        <begin position="170"/>
        <end position="189"/>
    </location>
</feature>